<evidence type="ECO:0000259" key="3">
    <source>
        <dbReference type="Pfam" id="PF12032"/>
    </source>
</evidence>
<evidence type="ECO:0000313" key="5">
    <source>
        <dbReference type="Proteomes" id="UP000305524"/>
    </source>
</evidence>
<evidence type="ECO:0000256" key="1">
    <source>
        <dbReference type="ARBA" id="ARBA00022729"/>
    </source>
</evidence>
<evidence type="ECO:0000256" key="2">
    <source>
        <dbReference type="ARBA" id="ARBA00023157"/>
    </source>
</evidence>
<dbReference type="Proteomes" id="UP000305524">
    <property type="component" value="Unassembled WGS sequence"/>
</dbReference>
<name>A0A4V5TN41_BACMY</name>
<dbReference type="InterPro" id="IPR022700">
    <property type="entry name" value="CLIP"/>
</dbReference>
<organism evidence="4 5">
    <name type="scientific">Bacillus mycoides</name>
    <dbReference type="NCBI Taxonomy" id="1405"/>
    <lineage>
        <taxon>Bacteria</taxon>
        <taxon>Bacillati</taxon>
        <taxon>Bacillota</taxon>
        <taxon>Bacilli</taxon>
        <taxon>Bacillales</taxon>
        <taxon>Bacillaceae</taxon>
        <taxon>Bacillus</taxon>
        <taxon>Bacillus cereus group</taxon>
    </lineage>
</organism>
<keyword evidence="1" id="KW-0732">Signal</keyword>
<reference evidence="4 5" key="1">
    <citation type="journal article" date="2019" name="Environ. Microbiol.">
        <title>An active ?-lactamase is a part of an orchestrated cell wall stress resistance network of Bacillus subtilis and related rhizosphere species.</title>
        <authorList>
            <person name="Bucher T."/>
            <person name="Keren-Paz A."/>
            <person name="Hausser J."/>
            <person name="Olender T."/>
            <person name="Cytryn E."/>
            <person name="Kolodkin-Gal I."/>
        </authorList>
    </citation>
    <scope>NUCLEOTIDE SEQUENCE [LARGE SCALE GENOMIC DNA]</scope>
    <source>
        <strain evidence="4 5">I186</strain>
    </source>
</reference>
<gene>
    <name evidence="4" type="ORF">FC701_06700</name>
</gene>
<keyword evidence="2" id="KW-1015">Disulfide bond</keyword>
<feature type="domain" description="Clip" evidence="3">
    <location>
        <begin position="2"/>
        <end position="39"/>
    </location>
</feature>
<comment type="caution">
    <text evidence="4">The sequence shown here is derived from an EMBL/GenBank/DDBJ whole genome shotgun (WGS) entry which is preliminary data.</text>
</comment>
<dbReference type="EMBL" id="SZOD01000135">
    <property type="protein sequence ID" value="TKI86275.1"/>
    <property type="molecule type" value="Genomic_DNA"/>
</dbReference>
<sequence>MRCTLIRACPRLYILLRHKNRYFTDVKFIQKNICCPNDKKRKYRYKTK</sequence>
<accession>A0A4V5TN41</accession>
<protein>
    <recommendedName>
        <fullName evidence="3">Clip domain-containing protein</fullName>
    </recommendedName>
</protein>
<dbReference type="AlphaFoldDB" id="A0A4V5TN41"/>
<proteinExistence type="predicted"/>
<evidence type="ECO:0000313" key="4">
    <source>
        <dbReference type="EMBL" id="TKI86275.1"/>
    </source>
</evidence>
<dbReference type="Pfam" id="PF12032">
    <property type="entry name" value="CLIP"/>
    <property type="match status" value="1"/>
</dbReference>